<feature type="domain" description="NIF system FeS cluster assembly NifU C-terminal" evidence="2">
    <location>
        <begin position="42"/>
        <end position="109"/>
    </location>
</feature>
<sequence>MYARPTLPAYCAIRHVRHFSERPRAVFPPSYNEQELEVVESIKVLIEKRIKPVVQQDGGDLSFLSYDPTTGYVYVRLSGACVGCAQSDITLKHMIQGMLCHYLDEVTAVFNCDDEGFVVSGNADGDEYEYVS</sequence>
<dbReference type="PANTHER" id="PTHR11178">
    <property type="entry name" value="IRON-SULFUR CLUSTER SCAFFOLD PROTEIN NFU-RELATED"/>
    <property type="match status" value="1"/>
</dbReference>
<dbReference type="InterPro" id="IPR001075">
    <property type="entry name" value="NIF_FeS_clus_asmbl_NifU_C"/>
</dbReference>
<accession>A0AAD9G7D6</accession>
<keyword evidence="4" id="KW-1185">Reference proteome</keyword>
<dbReference type="AlphaFoldDB" id="A0AAD9G7D6"/>
<dbReference type="SUPFAM" id="SSF117916">
    <property type="entry name" value="Fe-S cluster assembly (FSCA) domain-like"/>
    <property type="match status" value="1"/>
</dbReference>
<dbReference type="GO" id="GO:0051536">
    <property type="term" value="F:iron-sulfur cluster binding"/>
    <property type="evidence" value="ECO:0007669"/>
    <property type="project" value="InterPro"/>
</dbReference>
<dbReference type="PANTHER" id="PTHR11178:SF1">
    <property type="entry name" value="NFU1 IRON-SULFUR CLUSTER SCAFFOLD HOMOLOG, MITOCHONDRIAL"/>
    <property type="match status" value="1"/>
</dbReference>
<dbReference type="Proteomes" id="UP001195914">
    <property type="component" value="Unassembled WGS sequence"/>
</dbReference>
<evidence type="ECO:0000313" key="4">
    <source>
        <dbReference type="Proteomes" id="UP001195914"/>
    </source>
</evidence>
<dbReference type="EMBL" id="JAHBMH010000073">
    <property type="protein sequence ID" value="KAK1933244.1"/>
    <property type="molecule type" value="Genomic_DNA"/>
</dbReference>
<proteinExistence type="inferred from homology"/>
<dbReference type="InterPro" id="IPR034904">
    <property type="entry name" value="FSCA_dom_sf"/>
</dbReference>
<dbReference type="GO" id="GO:0005506">
    <property type="term" value="F:iron ion binding"/>
    <property type="evidence" value="ECO:0007669"/>
    <property type="project" value="InterPro"/>
</dbReference>
<reference evidence="3" key="1">
    <citation type="journal article" date="2014" name="Nucleic Acids Res.">
        <title>The evolutionary dynamics of variant antigen genes in Babesia reveal a history of genomic innovation underlying host-parasite interaction.</title>
        <authorList>
            <person name="Jackson A.P."/>
            <person name="Otto T.D."/>
            <person name="Darby A."/>
            <person name="Ramaprasad A."/>
            <person name="Xia D."/>
            <person name="Echaide I.E."/>
            <person name="Farber M."/>
            <person name="Gahlot S."/>
            <person name="Gamble J."/>
            <person name="Gupta D."/>
            <person name="Gupta Y."/>
            <person name="Jackson L."/>
            <person name="Malandrin L."/>
            <person name="Malas T.B."/>
            <person name="Moussa E."/>
            <person name="Nair M."/>
            <person name="Reid A.J."/>
            <person name="Sanders M."/>
            <person name="Sharma J."/>
            <person name="Tracey A."/>
            <person name="Quail M.A."/>
            <person name="Weir W."/>
            <person name="Wastling J.M."/>
            <person name="Hall N."/>
            <person name="Willadsen P."/>
            <person name="Lingelbach K."/>
            <person name="Shiels B."/>
            <person name="Tait A."/>
            <person name="Berriman M."/>
            <person name="Allred D.R."/>
            <person name="Pain A."/>
        </authorList>
    </citation>
    <scope>NUCLEOTIDE SEQUENCE</scope>
    <source>
        <strain evidence="3">1802A</strain>
    </source>
</reference>
<dbReference type="Gene3D" id="3.30.300.130">
    <property type="entry name" value="Fe-S cluster assembly (FSCA)"/>
    <property type="match status" value="1"/>
</dbReference>
<reference evidence="3" key="2">
    <citation type="submission" date="2021-05" db="EMBL/GenBank/DDBJ databases">
        <authorList>
            <person name="Pain A."/>
        </authorList>
    </citation>
    <scope>NUCLEOTIDE SEQUENCE</scope>
    <source>
        <strain evidence="3">1802A</strain>
    </source>
</reference>
<comment type="similarity">
    <text evidence="1">Belongs to the NifU family.</text>
</comment>
<organism evidence="3 4">
    <name type="scientific">Babesia divergens</name>
    <dbReference type="NCBI Taxonomy" id="32595"/>
    <lineage>
        <taxon>Eukaryota</taxon>
        <taxon>Sar</taxon>
        <taxon>Alveolata</taxon>
        <taxon>Apicomplexa</taxon>
        <taxon>Aconoidasida</taxon>
        <taxon>Piroplasmida</taxon>
        <taxon>Babesiidae</taxon>
        <taxon>Babesia</taxon>
    </lineage>
</organism>
<evidence type="ECO:0000313" key="3">
    <source>
        <dbReference type="EMBL" id="KAK1933244.1"/>
    </source>
</evidence>
<protein>
    <submittedName>
        <fullName evidence="3">NifU-like domain containing protein</fullName>
    </submittedName>
</protein>
<gene>
    <name evidence="3" type="ORF">X943_002846</name>
</gene>
<name>A0AAD9G7D6_BABDI</name>
<dbReference type="GO" id="GO:0005739">
    <property type="term" value="C:mitochondrion"/>
    <property type="evidence" value="ECO:0007669"/>
    <property type="project" value="TreeGrafter"/>
</dbReference>
<evidence type="ECO:0000259" key="2">
    <source>
        <dbReference type="Pfam" id="PF01106"/>
    </source>
</evidence>
<evidence type="ECO:0000256" key="1">
    <source>
        <dbReference type="ARBA" id="ARBA00006420"/>
    </source>
</evidence>
<comment type="caution">
    <text evidence="3">The sequence shown here is derived from an EMBL/GenBank/DDBJ whole genome shotgun (WGS) entry which is preliminary data.</text>
</comment>
<dbReference type="Pfam" id="PF01106">
    <property type="entry name" value="NifU"/>
    <property type="match status" value="1"/>
</dbReference>
<dbReference type="GO" id="GO:0016226">
    <property type="term" value="P:iron-sulfur cluster assembly"/>
    <property type="evidence" value="ECO:0007669"/>
    <property type="project" value="InterPro"/>
</dbReference>